<proteinExistence type="predicted"/>
<keyword evidence="1" id="KW-0472">Membrane</keyword>
<organism evidence="2 3">
    <name type="scientific">Diaphorina citri</name>
    <name type="common">Asian citrus psyllid</name>
    <dbReference type="NCBI Taxonomy" id="121845"/>
    <lineage>
        <taxon>Eukaryota</taxon>
        <taxon>Metazoa</taxon>
        <taxon>Ecdysozoa</taxon>
        <taxon>Arthropoda</taxon>
        <taxon>Hexapoda</taxon>
        <taxon>Insecta</taxon>
        <taxon>Pterygota</taxon>
        <taxon>Neoptera</taxon>
        <taxon>Paraneoptera</taxon>
        <taxon>Hemiptera</taxon>
        <taxon>Sternorrhyncha</taxon>
        <taxon>Psylloidea</taxon>
        <taxon>Psyllidae</taxon>
        <taxon>Diaphorininae</taxon>
        <taxon>Diaphorina</taxon>
    </lineage>
</organism>
<feature type="transmembrane region" description="Helical" evidence="1">
    <location>
        <begin position="303"/>
        <end position="323"/>
    </location>
</feature>
<keyword evidence="1" id="KW-0812">Transmembrane</keyword>
<protein>
    <submittedName>
        <fullName evidence="3">Uncharacterized protein LOC103523507</fullName>
    </submittedName>
</protein>
<keyword evidence="2" id="KW-1185">Reference proteome</keyword>
<dbReference type="Proteomes" id="UP000079169">
    <property type="component" value="Unplaced"/>
</dbReference>
<evidence type="ECO:0000313" key="3">
    <source>
        <dbReference type="RefSeq" id="XP_026688807.1"/>
    </source>
</evidence>
<gene>
    <name evidence="3" type="primary">LOC103523507</name>
</gene>
<dbReference type="STRING" id="121845.A0A3Q0JKG2"/>
<dbReference type="InterPro" id="IPR011050">
    <property type="entry name" value="Pectin_lyase_fold/virulence"/>
</dbReference>
<dbReference type="InterPro" id="IPR032675">
    <property type="entry name" value="LRR_dom_sf"/>
</dbReference>
<dbReference type="PaxDb" id="121845-A0A3Q0JKG2"/>
<evidence type="ECO:0000256" key="1">
    <source>
        <dbReference type="SAM" id="Phobius"/>
    </source>
</evidence>
<accession>A0A3Q0JKG2</accession>
<dbReference type="AlphaFoldDB" id="A0A3Q0JKG2"/>
<dbReference type="RefSeq" id="XP_026688807.1">
    <property type="nucleotide sequence ID" value="XM_026833006.1"/>
</dbReference>
<dbReference type="GeneID" id="103523507"/>
<keyword evidence="1" id="KW-1133">Transmembrane helix</keyword>
<dbReference type="SUPFAM" id="SSF51126">
    <property type="entry name" value="Pectin lyase-like"/>
    <property type="match status" value="1"/>
</dbReference>
<evidence type="ECO:0000313" key="2">
    <source>
        <dbReference type="Proteomes" id="UP000079169"/>
    </source>
</evidence>
<reference evidence="3" key="1">
    <citation type="submission" date="2025-08" db="UniProtKB">
        <authorList>
            <consortium name="RefSeq"/>
        </authorList>
    </citation>
    <scope>IDENTIFICATION</scope>
</reference>
<sequence length="401" mass="46165">MVQIENCDLVIVGSNSLRGLQALQRVDIINVKSLQIEPLGMAWDEDRRSNTDSRGIVVHIAQSSGVIVSDYSFRGSVNVLSFSNVYFTMIKSYAFTNLENLEKIHLSDCAIESVEIQAFKKIDMDSLIIENTKFLSPTPSRTFFELSLRRELKLFNVYFEHLMSLSFMIHVMNTVKIESSYFKIIEGDAFHLKVKGNVFIEDNYFNDMRYGALYGIASQDEYGDSELLFENNTIHTYEDNAIKFNTTRFKVRVTDIVFNTKCPCTAHLPYADKILCEHSNQLVKYNHFLAHQCKVSVSSALQVYSLVIVITLVLCLALGVYAYKKAYHQYCYRLLNIGATKKRKLKKPKMMKNGVKPTIIVLPYNNDVYRETEYHVLPEKLLPLHPIENEMLKLHPIQTDM</sequence>
<dbReference type="SUPFAM" id="SSF52058">
    <property type="entry name" value="L domain-like"/>
    <property type="match status" value="1"/>
</dbReference>
<name>A0A3Q0JKG2_DIACI</name>
<dbReference type="Gene3D" id="3.80.10.10">
    <property type="entry name" value="Ribonuclease Inhibitor"/>
    <property type="match status" value="1"/>
</dbReference>
<dbReference type="KEGG" id="dci:103523507"/>